<dbReference type="InterPro" id="IPR001610">
    <property type="entry name" value="PAC"/>
</dbReference>
<evidence type="ECO:0000256" key="5">
    <source>
        <dbReference type="ARBA" id="ARBA00022777"/>
    </source>
</evidence>
<sequence>MLTTVSATSDNKSLENRFHLLHEITSQSDRSIPQQLEKALEVTCGLLDLDIGIISHIEGQQYTIAHSWSEENILEEGQVFPLGETYCSITLAVKNVVAIDNINRSLHKRHPCHQVFGMESYIGIPLTKEGEVYGTLNFSSSEVRAEKFSELDKGFILLLGDWVSDTLHKKEMQEKLKEREELYEVVTVNETDMVCLHDPNGTYRFVSPSAEKILGYTPAELVGRNAYELFHPHDLKDIRNRSHQSAREGRQVKNFEYRIRKKNGDYIWFETSTEPITDERGKVVQLQTSSRDVTKRKKLEMLFKESQRLSSTGGWQYNLETEKLFWTEEVYRIHELPVDREITVDEAISYYHESAQPKIREGLREAIDKGEGYDVELPLVTAKGNKRWVRAIGKVQTNEMGEVYQLYGVFQDLTHRKRMEDELRDRNQELKKLHETNSKIYSVIGHDLKTPLSSIVGFADLLIADADRYDESEELKESLEIIHQSSVNTASLLEDLLDWARFQDGDLSLDIKEFPIATAIKQVVNLLRVSANRKDVTFIFENNDADKTVLGDRQVITTVVRNLLSNALKFSHRGGEVTISLASDDDYWHVKVKDEGQGMSKEVQDQLFRDETNESQTGTAGEKGTGIGLRLCKDLVESHDGMLDFDSELGEGTTFVLSIPFASLVYDKVS</sequence>
<dbReference type="InterPro" id="IPR052162">
    <property type="entry name" value="Sensor_kinase/Photoreceptor"/>
</dbReference>
<name>A0A6M1SUQ0_9BACT</name>
<dbReference type="SMART" id="SM00091">
    <property type="entry name" value="PAS"/>
    <property type="match status" value="1"/>
</dbReference>
<dbReference type="PANTHER" id="PTHR43304:SF1">
    <property type="entry name" value="PAC DOMAIN-CONTAINING PROTEIN"/>
    <property type="match status" value="1"/>
</dbReference>
<evidence type="ECO:0000259" key="6">
    <source>
        <dbReference type="PROSITE" id="PS50109"/>
    </source>
</evidence>
<dbReference type="SMART" id="SM00387">
    <property type="entry name" value="HATPase_c"/>
    <property type="match status" value="1"/>
</dbReference>
<dbReference type="InterPro" id="IPR036890">
    <property type="entry name" value="HATPase_C_sf"/>
</dbReference>
<dbReference type="NCBIfam" id="TIGR00229">
    <property type="entry name" value="sensory_box"/>
    <property type="match status" value="1"/>
</dbReference>
<evidence type="ECO:0000256" key="2">
    <source>
        <dbReference type="ARBA" id="ARBA00012438"/>
    </source>
</evidence>
<dbReference type="Gene3D" id="3.30.450.20">
    <property type="entry name" value="PAS domain"/>
    <property type="match status" value="2"/>
</dbReference>
<dbReference type="SUPFAM" id="SSF47384">
    <property type="entry name" value="Homodimeric domain of signal transducing histidine kinase"/>
    <property type="match status" value="1"/>
</dbReference>
<dbReference type="PROSITE" id="PS50109">
    <property type="entry name" value="HIS_KIN"/>
    <property type="match status" value="1"/>
</dbReference>
<keyword evidence="3" id="KW-0597">Phosphoprotein</keyword>
<dbReference type="SUPFAM" id="SSF55874">
    <property type="entry name" value="ATPase domain of HSP90 chaperone/DNA topoisomerase II/histidine kinase"/>
    <property type="match status" value="1"/>
</dbReference>
<organism evidence="9 10">
    <name type="scientific">Fodinibius halophilus</name>
    <dbReference type="NCBI Taxonomy" id="1736908"/>
    <lineage>
        <taxon>Bacteria</taxon>
        <taxon>Pseudomonadati</taxon>
        <taxon>Balneolota</taxon>
        <taxon>Balneolia</taxon>
        <taxon>Balneolales</taxon>
        <taxon>Balneolaceae</taxon>
        <taxon>Fodinibius</taxon>
    </lineage>
</organism>
<keyword evidence="5" id="KW-0418">Kinase</keyword>
<dbReference type="Gene3D" id="3.30.565.10">
    <property type="entry name" value="Histidine kinase-like ATPase, C-terminal domain"/>
    <property type="match status" value="1"/>
</dbReference>
<dbReference type="Gene3D" id="2.10.70.100">
    <property type="match status" value="1"/>
</dbReference>
<dbReference type="CDD" id="cd00075">
    <property type="entry name" value="HATPase"/>
    <property type="match status" value="1"/>
</dbReference>
<feature type="domain" description="Histidine kinase" evidence="6">
    <location>
        <begin position="443"/>
        <end position="663"/>
    </location>
</feature>
<evidence type="ECO:0000256" key="4">
    <source>
        <dbReference type="ARBA" id="ARBA00022679"/>
    </source>
</evidence>
<protein>
    <recommendedName>
        <fullName evidence="2">histidine kinase</fullName>
        <ecNumber evidence="2">2.7.13.3</ecNumber>
    </recommendedName>
</protein>
<dbReference type="PRINTS" id="PR00344">
    <property type="entry name" value="BCTRLSENSOR"/>
</dbReference>
<dbReference type="InterPro" id="IPR003594">
    <property type="entry name" value="HATPase_dom"/>
</dbReference>
<proteinExistence type="predicted"/>
<keyword evidence="10" id="KW-1185">Reference proteome</keyword>
<dbReference type="InterPro" id="IPR000014">
    <property type="entry name" value="PAS"/>
</dbReference>
<dbReference type="GO" id="GO:0000155">
    <property type="term" value="F:phosphorelay sensor kinase activity"/>
    <property type="evidence" value="ECO:0007669"/>
    <property type="project" value="InterPro"/>
</dbReference>
<dbReference type="Pfam" id="PF00512">
    <property type="entry name" value="HisKA"/>
    <property type="match status" value="1"/>
</dbReference>
<dbReference type="InterPro" id="IPR000700">
    <property type="entry name" value="PAS-assoc_C"/>
</dbReference>
<dbReference type="SMART" id="SM00388">
    <property type="entry name" value="HisKA"/>
    <property type="match status" value="1"/>
</dbReference>
<feature type="domain" description="PAS" evidence="7">
    <location>
        <begin position="178"/>
        <end position="249"/>
    </location>
</feature>
<dbReference type="InterPro" id="IPR013655">
    <property type="entry name" value="PAS_fold_3"/>
</dbReference>
<dbReference type="InterPro" id="IPR035965">
    <property type="entry name" value="PAS-like_dom_sf"/>
</dbReference>
<reference evidence="9 10" key="1">
    <citation type="submission" date="2020-02" db="EMBL/GenBank/DDBJ databases">
        <title>Aliifodinibius halophilus 2W32, complete genome.</title>
        <authorList>
            <person name="Li Y."/>
            <person name="Wu S."/>
        </authorList>
    </citation>
    <scope>NUCLEOTIDE SEQUENCE [LARGE SCALE GENOMIC DNA]</scope>
    <source>
        <strain evidence="9 10">2W32</strain>
    </source>
</reference>
<dbReference type="Proteomes" id="UP000479132">
    <property type="component" value="Unassembled WGS sequence"/>
</dbReference>
<dbReference type="EC" id="2.7.13.3" evidence="2"/>
<dbReference type="InterPro" id="IPR003018">
    <property type="entry name" value="GAF"/>
</dbReference>
<dbReference type="AlphaFoldDB" id="A0A6M1SUQ0"/>
<feature type="domain" description="PAC" evidence="8">
    <location>
        <begin position="373"/>
        <end position="425"/>
    </location>
</feature>
<comment type="caution">
    <text evidence="9">The sequence shown here is derived from an EMBL/GenBank/DDBJ whole genome shotgun (WGS) entry which is preliminary data.</text>
</comment>
<feature type="domain" description="PAC" evidence="8">
    <location>
        <begin position="253"/>
        <end position="305"/>
    </location>
</feature>
<evidence type="ECO:0000256" key="3">
    <source>
        <dbReference type="ARBA" id="ARBA00022553"/>
    </source>
</evidence>
<dbReference type="PROSITE" id="PS50112">
    <property type="entry name" value="PAS"/>
    <property type="match status" value="1"/>
</dbReference>
<dbReference type="CDD" id="cd00082">
    <property type="entry name" value="HisKA"/>
    <property type="match status" value="1"/>
</dbReference>
<dbReference type="InterPro" id="IPR005467">
    <property type="entry name" value="His_kinase_dom"/>
</dbReference>
<evidence type="ECO:0000259" key="8">
    <source>
        <dbReference type="PROSITE" id="PS50113"/>
    </source>
</evidence>
<dbReference type="PANTHER" id="PTHR43304">
    <property type="entry name" value="PHYTOCHROME-LIKE PROTEIN CPH1"/>
    <property type="match status" value="1"/>
</dbReference>
<dbReference type="InterPro" id="IPR004358">
    <property type="entry name" value="Sig_transdc_His_kin-like_C"/>
</dbReference>
<dbReference type="InterPro" id="IPR036097">
    <property type="entry name" value="HisK_dim/P_sf"/>
</dbReference>
<dbReference type="SMART" id="SM00065">
    <property type="entry name" value="GAF"/>
    <property type="match status" value="1"/>
</dbReference>
<dbReference type="CDD" id="cd00130">
    <property type="entry name" value="PAS"/>
    <property type="match status" value="2"/>
</dbReference>
<evidence type="ECO:0000259" key="7">
    <source>
        <dbReference type="PROSITE" id="PS50112"/>
    </source>
</evidence>
<dbReference type="Pfam" id="PF01590">
    <property type="entry name" value="GAF"/>
    <property type="match status" value="1"/>
</dbReference>
<dbReference type="Pfam" id="PF02518">
    <property type="entry name" value="HATPase_c"/>
    <property type="match status" value="1"/>
</dbReference>
<gene>
    <name evidence="9" type="ORF">G3569_02875</name>
</gene>
<dbReference type="InterPro" id="IPR003661">
    <property type="entry name" value="HisK_dim/P_dom"/>
</dbReference>
<accession>A0A6M1SUQ0</accession>
<dbReference type="RefSeq" id="WP_165265889.1">
    <property type="nucleotide sequence ID" value="NZ_JAALLS010000002.1"/>
</dbReference>
<dbReference type="SUPFAM" id="SSF55781">
    <property type="entry name" value="GAF domain-like"/>
    <property type="match status" value="1"/>
</dbReference>
<dbReference type="PROSITE" id="PS50113">
    <property type="entry name" value="PAC"/>
    <property type="match status" value="2"/>
</dbReference>
<evidence type="ECO:0000256" key="1">
    <source>
        <dbReference type="ARBA" id="ARBA00000085"/>
    </source>
</evidence>
<comment type="catalytic activity">
    <reaction evidence="1">
        <text>ATP + protein L-histidine = ADP + protein N-phospho-L-histidine.</text>
        <dbReference type="EC" id="2.7.13.3"/>
    </reaction>
</comment>
<dbReference type="SMART" id="SM00086">
    <property type="entry name" value="PAC"/>
    <property type="match status" value="2"/>
</dbReference>
<dbReference type="Gene3D" id="1.10.287.130">
    <property type="match status" value="1"/>
</dbReference>
<evidence type="ECO:0000313" key="10">
    <source>
        <dbReference type="Proteomes" id="UP000479132"/>
    </source>
</evidence>
<dbReference type="Gene3D" id="3.30.450.40">
    <property type="match status" value="1"/>
</dbReference>
<keyword evidence="4" id="KW-0808">Transferase</keyword>
<dbReference type="InterPro" id="IPR029016">
    <property type="entry name" value="GAF-like_dom_sf"/>
</dbReference>
<dbReference type="Pfam" id="PF08447">
    <property type="entry name" value="PAS_3"/>
    <property type="match status" value="2"/>
</dbReference>
<dbReference type="EMBL" id="JAALLS010000002">
    <property type="protein sequence ID" value="NGP87286.1"/>
    <property type="molecule type" value="Genomic_DNA"/>
</dbReference>
<dbReference type="SUPFAM" id="SSF55785">
    <property type="entry name" value="PYP-like sensor domain (PAS domain)"/>
    <property type="match status" value="2"/>
</dbReference>
<evidence type="ECO:0000313" key="9">
    <source>
        <dbReference type="EMBL" id="NGP87286.1"/>
    </source>
</evidence>